<accession>A0A8S0TG72</accession>
<feature type="region of interest" description="Disordered" evidence="1">
    <location>
        <begin position="298"/>
        <end position="336"/>
    </location>
</feature>
<keyword evidence="3" id="KW-1185">Reference proteome</keyword>
<gene>
    <name evidence="2" type="ORF">OLEA9_A012288</name>
</gene>
<feature type="compositionally biased region" description="Basic and acidic residues" evidence="1">
    <location>
        <begin position="229"/>
        <end position="248"/>
    </location>
</feature>
<evidence type="ECO:0000313" key="2">
    <source>
        <dbReference type="EMBL" id="CAA3004279.1"/>
    </source>
</evidence>
<dbReference type="AlphaFoldDB" id="A0A8S0TG72"/>
<feature type="region of interest" description="Disordered" evidence="1">
    <location>
        <begin position="224"/>
        <end position="248"/>
    </location>
</feature>
<name>A0A8S0TG72_OLEEU</name>
<feature type="region of interest" description="Disordered" evidence="1">
    <location>
        <begin position="25"/>
        <end position="47"/>
    </location>
</feature>
<dbReference type="OrthoDB" id="695844at2759"/>
<dbReference type="EMBL" id="CACTIH010006154">
    <property type="protein sequence ID" value="CAA3004279.1"/>
    <property type="molecule type" value="Genomic_DNA"/>
</dbReference>
<dbReference type="PANTHER" id="PTHR34397:SF21">
    <property type="entry name" value="TF-B3 DOMAIN-CONTAINING PROTEIN"/>
    <property type="match status" value="1"/>
</dbReference>
<comment type="caution">
    <text evidence="2">The sequence shown here is derived from an EMBL/GenBank/DDBJ whole genome shotgun (WGS) entry which is preliminary data.</text>
</comment>
<proteinExistence type="predicted"/>
<dbReference type="PANTHER" id="PTHR34397">
    <property type="entry name" value="OS05G0237600 PROTEIN"/>
    <property type="match status" value="1"/>
</dbReference>
<dbReference type="Proteomes" id="UP000594638">
    <property type="component" value="Unassembled WGS sequence"/>
</dbReference>
<feature type="compositionally biased region" description="Low complexity" evidence="1">
    <location>
        <begin position="31"/>
        <end position="44"/>
    </location>
</feature>
<evidence type="ECO:0000313" key="3">
    <source>
        <dbReference type="Proteomes" id="UP000594638"/>
    </source>
</evidence>
<protein>
    <submittedName>
        <fullName evidence="2">Uncharacterized protein</fullName>
    </submittedName>
</protein>
<reference evidence="2 3" key="1">
    <citation type="submission" date="2019-12" db="EMBL/GenBank/DDBJ databases">
        <authorList>
            <person name="Alioto T."/>
            <person name="Alioto T."/>
            <person name="Gomez Garrido J."/>
        </authorList>
    </citation>
    <scope>NUCLEOTIDE SEQUENCE [LARGE SCALE GENOMIC DNA]</scope>
</reference>
<organism evidence="2 3">
    <name type="scientific">Olea europaea subsp. europaea</name>
    <dbReference type="NCBI Taxonomy" id="158383"/>
    <lineage>
        <taxon>Eukaryota</taxon>
        <taxon>Viridiplantae</taxon>
        <taxon>Streptophyta</taxon>
        <taxon>Embryophyta</taxon>
        <taxon>Tracheophyta</taxon>
        <taxon>Spermatophyta</taxon>
        <taxon>Magnoliopsida</taxon>
        <taxon>eudicotyledons</taxon>
        <taxon>Gunneridae</taxon>
        <taxon>Pentapetalae</taxon>
        <taxon>asterids</taxon>
        <taxon>lamiids</taxon>
        <taxon>Lamiales</taxon>
        <taxon>Oleaceae</taxon>
        <taxon>Oleeae</taxon>
        <taxon>Olea</taxon>
    </lineage>
</organism>
<sequence>MKVVCANEPRGRRTGLVVPPLAMAIDDNTADDGGSSSTDGSVVSKSFPDNGEVAAAAAAAAARLKSEEERRRKGKMLAVDQTLPCAKNDAPRQPPVEKLMGDAIRSLQGPRSLPDMLTTAVKDIVFDDIAIVSDALRDVLRGLGAGSPVRVCHKNMSPADRANGQNRLLMSCKDNKKKKRNKKRNDDHPKVIPFANWTFSAKELSLVRQLEQRQKDEETIKCEKKKRKREEEKKNRRKRGEEEKKKKDNEGLDVQAYDRNGKTYHLTFKFLTCNIAYRIIGSGYKHFLKENNLLIKKPGENKRRKGKKSSSPKAGGSEDRSSSPSPERNGAGRAKQEIDNVRIELWAFRSRKLELGCTDHEEGALGMVLLHYREDDGAEHVMEPEGPDHQVEAMPDFGVGAHEMVMAEPNDVPEMALPVAAGPRGEAAALRDMDGSTTPQREQEAAEGLVLLGGHTVERLEVASGGGCIISAFS</sequence>
<dbReference type="Gramene" id="OE9A012288T1">
    <property type="protein sequence ID" value="OE9A012288C1"/>
    <property type="gene ID" value="OE9A012288"/>
</dbReference>
<evidence type="ECO:0000256" key="1">
    <source>
        <dbReference type="SAM" id="MobiDB-lite"/>
    </source>
</evidence>